<dbReference type="Gene3D" id="1.20.120.520">
    <property type="entry name" value="nmb1532 protein domain like"/>
    <property type="match status" value="1"/>
</dbReference>
<dbReference type="RefSeq" id="WP_179510426.1">
    <property type="nucleotide sequence ID" value="NZ_JACCBY010000008.1"/>
</dbReference>
<sequence length="168" mass="18870">MPPHDQGGAAGRDGSRNRAAPTLDYQELIDDHDRIDQLTHQLDQLIDSDHDGFAEADRLLAQLSATIVAHLAKEDSFIYPDLARSTDPADATGLIIEFEILKKDWTDFLGIWARPDRPADWASFRRDTGGMLERLRLRVMKETSLLYAMALREGLIRLRPPPDPAAGR</sequence>
<gene>
    <name evidence="3" type="ORF">HD841_003849</name>
</gene>
<feature type="region of interest" description="Disordered" evidence="1">
    <location>
        <begin position="1"/>
        <end position="20"/>
    </location>
</feature>
<evidence type="ECO:0000313" key="4">
    <source>
        <dbReference type="Proteomes" id="UP000517753"/>
    </source>
</evidence>
<evidence type="ECO:0000259" key="2">
    <source>
        <dbReference type="Pfam" id="PF01814"/>
    </source>
</evidence>
<evidence type="ECO:0000256" key="1">
    <source>
        <dbReference type="SAM" id="MobiDB-lite"/>
    </source>
</evidence>
<dbReference type="Proteomes" id="UP000517753">
    <property type="component" value="Unassembled WGS sequence"/>
</dbReference>
<dbReference type="AlphaFoldDB" id="A0A7Y9K4J7"/>
<organism evidence="3 4">
    <name type="scientific">Sphingomonas melonis</name>
    <dbReference type="NCBI Taxonomy" id="152682"/>
    <lineage>
        <taxon>Bacteria</taxon>
        <taxon>Pseudomonadati</taxon>
        <taxon>Pseudomonadota</taxon>
        <taxon>Alphaproteobacteria</taxon>
        <taxon>Sphingomonadales</taxon>
        <taxon>Sphingomonadaceae</taxon>
        <taxon>Sphingomonas</taxon>
    </lineage>
</organism>
<comment type="caution">
    <text evidence="3">The sequence shown here is derived from an EMBL/GenBank/DDBJ whole genome shotgun (WGS) entry which is preliminary data.</text>
</comment>
<evidence type="ECO:0000313" key="3">
    <source>
        <dbReference type="EMBL" id="NYD92029.1"/>
    </source>
</evidence>
<keyword evidence="4" id="KW-1185">Reference proteome</keyword>
<dbReference type="Pfam" id="PF01814">
    <property type="entry name" value="Hemerythrin"/>
    <property type="match status" value="1"/>
</dbReference>
<protein>
    <recommendedName>
        <fullName evidence="2">Hemerythrin-like domain-containing protein</fullName>
    </recommendedName>
</protein>
<dbReference type="InterPro" id="IPR012312">
    <property type="entry name" value="Hemerythrin-like"/>
</dbReference>
<accession>A0A7Y9K4J7</accession>
<proteinExistence type="predicted"/>
<name>A0A7Y9K4J7_9SPHN</name>
<feature type="domain" description="Hemerythrin-like" evidence="2">
    <location>
        <begin position="25"/>
        <end position="150"/>
    </location>
</feature>
<dbReference type="EMBL" id="JACCBY010000008">
    <property type="protein sequence ID" value="NYD92029.1"/>
    <property type="molecule type" value="Genomic_DNA"/>
</dbReference>
<reference evidence="3 4" key="1">
    <citation type="submission" date="2020-08" db="EMBL/GenBank/DDBJ databases">
        <title>The Agave Microbiome: Exploring the role of microbial communities in plant adaptations to desert environments.</title>
        <authorList>
            <person name="Partida-Martinez L.P."/>
        </authorList>
    </citation>
    <scope>NUCLEOTIDE SEQUENCE [LARGE SCALE GENOMIC DNA]</scope>
    <source>
        <strain evidence="3 4">AS2.3</strain>
    </source>
</reference>